<evidence type="ECO:0000256" key="15">
    <source>
        <dbReference type="NCBIfam" id="TIGR00169"/>
    </source>
</evidence>
<evidence type="ECO:0000256" key="14">
    <source>
        <dbReference type="ARBA" id="ARBA00023304"/>
    </source>
</evidence>
<dbReference type="PANTHER" id="PTHR42979:SF1">
    <property type="entry name" value="3-ISOPROPYLMALATE DEHYDROGENASE"/>
    <property type="match status" value="1"/>
</dbReference>
<keyword evidence="13 17" id="KW-0520">NAD</keyword>
<comment type="pathway">
    <text evidence="3 17">Amino-acid biosynthesis; L-leucine biosynthesis; L-leucine from 3-methyl-2-oxobutanoate: step 3/4.</text>
</comment>
<evidence type="ECO:0000256" key="12">
    <source>
        <dbReference type="ARBA" id="ARBA00023002"/>
    </source>
</evidence>
<dbReference type="InterPro" id="IPR024084">
    <property type="entry name" value="IsoPropMal-DH-like_dom"/>
</dbReference>
<dbReference type="NCBIfam" id="TIGR00169">
    <property type="entry name" value="leuB"/>
    <property type="match status" value="1"/>
</dbReference>
<keyword evidence="11" id="KW-0460">Magnesium</keyword>
<protein>
    <recommendedName>
        <fullName evidence="7 15">3-isopropylmalate dehydrogenase</fullName>
        <ecNumber evidence="6 15">1.1.1.85</ecNumber>
    </recommendedName>
</protein>
<dbReference type="SMART" id="SM01329">
    <property type="entry name" value="Iso_dh"/>
    <property type="match status" value="1"/>
</dbReference>
<comment type="cofactor">
    <cofactor evidence="17">
        <name>Mg(2+)</name>
        <dbReference type="ChEBI" id="CHEBI:18420"/>
    </cofactor>
    <cofactor evidence="17">
        <name>Mn(2+)</name>
        <dbReference type="ChEBI" id="CHEBI:29035"/>
    </cofactor>
    <text evidence="17">Binds 1 Mg(2+) or Mn(2+) ion per subunit.</text>
</comment>
<gene>
    <name evidence="19" type="primary">leuB</name>
    <name evidence="19" type="ORF">JL193_06660</name>
</gene>
<evidence type="ECO:0000256" key="3">
    <source>
        <dbReference type="ARBA" id="ARBA00004762"/>
    </source>
</evidence>
<sequence>MKYTIAVIPGDGIGPEVTNQAKKALDAVAEVYDHIFLYEEAQMGSCAIEATGNPLPEKTIEICKKADAILFGAIGDPKYDNDPSLRIRPEQGLLKLRKELDLFCNVNPVKAYDQLIKNSPLKREIIKGTDIVIFRELTSGIYFGKKEVSKDGKNAFDVCSYCEDEISRIAHLAFKAAQGRKKKVTLIDKSNVLETSKLWRKTVTEIAKQYKNVALEHMYADNAAMKLILKPKSFDVVLTDNLFGDIFSDEVSVISGSIGLLSSSSIGNNNALFAPVHGTFSEAKGKDIANPLASILSAAMLLEHLGLLEEADAIERAVEKSLDLNITTEDIKGKNKYAASTSKVGDFIADYILNQEDSNLNFINIHAGQSTII</sequence>
<evidence type="ECO:0000313" key="19">
    <source>
        <dbReference type="EMBL" id="QTD38929.1"/>
    </source>
</evidence>
<dbReference type="GO" id="GO:0003862">
    <property type="term" value="F:3-isopropylmalate dehydrogenase activity"/>
    <property type="evidence" value="ECO:0007669"/>
    <property type="project" value="UniProtKB-EC"/>
</dbReference>
<keyword evidence="14 17" id="KW-0100">Branched-chain amino acid biosynthesis</keyword>
<evidence type="ECO:0000256" key="4">
    <source>
        <dbReference type="ARBA" id="ARBA00008319"/>
    </source>
</evidence>
<proteinExistence type="inferred from homology"/>
<evidence type="ECO:0000256" key="6">
    <source>
        <dbReference type="ARBA" id="ARBA00013101"/>
    </source>
</evidence>
<evidence type="ECO:0000256" key="11">
    <source>
        <dbReference type="ARBA" id="ARBA00022842"/>
    </source>
</evidence>
<dbReference type="PANTHER" id="PTHR42979">
    <property type="entry name" value="3-ISOPROPYLMALATE DEHYDROGENASE"/>
    <property type="match status" value="1"/>
</dbReference>
<name>A0ABX7SYY8_9FLAO</name>
<dbReference type="InterPro" id="IPR019818">
    <property type="entry name" value="IsoCit/isopropylmalate_DH_CS"/>
</dbReference>
<evidence type="ECO:0000256" key="17">
    <source>
        <dbReference type="RuleBase" id="RU004445"/>
    </source>
</evidence>
<dbReference type="EMBL" id="CP071795">
    <property type="protein sequence ID" value="QTD38929.1"/>
    <property type="molecule type" value="Genomic_DNA"/>
</dbReference>
<evidence type="ECO:0000256" key="8">
    <source>
        <dbReference type="ARBA" id="ARBA00022430"/>
    </source>
</evidence>
<dbReference type="Pfam" id="PF00180">
    <property type="entry name" value="Iso_dh"/>
    <property type="match status" value="1"/>
</dbReference>
<keyword evidence="12 16" id="KW-0560">Oxidoreductase</keyword>
<evidence type="ECO:0000256" key="10">
    <source>
        <dbReference type="ARBA" id="ARBA00022723"/>
    </source>
</evidence>
<evidence type="ECO:0000256" key="13">
    <source>
        <dbReference type="ARBA" id="ARBA00023027"/>
    </source>
</evidence>
<comment type="similarity">
    <text evidence="4">Belongs to the isocitrate and isopropylmalate dehydrogenases family. LeuB type 1 subfamily.</text>
</comment>
<evidence type="ECO:0000313" key="20">
    <source>
        <dbReference type="Proteomes" id="UP000663935"/>
    </source>
</evidence>
<evidence type="ECO:0000256" key="16">
    <source>
        <dbReference type="RuleBase" id="RU004443"/>
    </source>
</evidence>
<evidence type="ECO:0000256" key="7">
    <source>
        <dbReference type="ARBA" id="ARBA00019276"/>
    </source>
</evidence>
<dbReference type="Proteomes" id="UP000663935">
    <property type="component" value="Chromosome"/>
</dbReference>
<comment type="function">
    <text evidence="17">Catalyzes the oxidation of 3-carboxy-2-hydroxy-4-methylpentanoate (3-isopropylmalate) to 3-carboxy-4-methyl-2-oxopentanoate. The product decarboxylates to 4-methyl-2 oxopentanoate.</text>
</comment>
<keyword evidence="20" id="KW-1185">Reference proteome</keyword>
<dbReference type="RefSeq" id="WP_207973042.1">
    <property type="nucleotide sequence ID" value="NZ_CP071795.1"/>
</dbReference>
<evidence type="ECO:0000256" key="5">
    <source>
        <dbReference type="ARBA" id="ARBA00011738"/>
    </source>
</evidence>
<evidence type="ECO:0000256" key="2">
    <source>
        <dbReference type="ARBA" id="ARBA00001936"/>
    </source>
</evidence>
<feature type="domain" description="Isopropylmalate dehydrogenase-like" evidence="18">
    <location>
        <begin position="4"/>
        <end position="348"/>
    </location>
</feature>
<comment type="subunit">
    <text evidence="5 17">Homodimer.</text>
</comment>
<keyword evidence="9" id="KW-0028">Amino-acid biosynthesis</keyword>
<dbReference type="InterPro" id="IPR004429">
    <property type="entry name" value="Isopropylmalate_DH"/>
</dbReference>
<dbReference type="SUPFAM" id="SSF53659">
    <property type="entry name" value="Isocitrate/Isopropylmalate dehydrogenase-like"/>
    <property type="match status" value="1"/>
</dbReference>
<accession>A0ABX7SYY8</accession>
<evidence type="ECO:0000256" key="9">
    <source>
        <dbReference type="ARBA" id="ARBA00022605"/>
    </source>
</evidence>
<dbReference type="EC" id="1.1.1.85" evidence="6 15"/>
<comment type="cofactor">
    <cofactor evidence="2">
        <name>Mn(2+)</name>
        <dbReference type="ChEBI" id="CHEBI:29035"/>
    </cofactor>
</comment>
<organism evidence="19 20">
    <name type="scientific">Polaribacter batillariae</name>
    <dbReference type="NCBI Taxonomy" id="2808900"/>
    <lineage>
        <taxon>Bacteria</taxon>
        <taxon>Pseudomonadati</taxon>
        <taxon>Bacteroidota</taxon>
        <taxon>Flavobacteriia</taxon>
        <taxon>Flavobacteriales</taxon>
        <taxon>Flavobacteriaceae</taxon>
    </lineage>
</organism>
<evidence type="ECO:0000259" key="18">
    <source>
        <dbReference type="SMART" id="SM01329"/>
    </source>
</evidence>
<comment type="catalytic activity">
    <reaction evidence="1 17">
        <text>(2R,3S)-3-isopropylmalate + NAD(+) = 4-methyl-2-oxopentanoate + CO2 + NADH</text>
        <dbReference type="Rhea" id="RHEA:32271"/>
        <dbReference type="ChEBI" id="CHEBI:16526"/>
        <dbReference type="ChEBI" id="CHEBI:17865"/>
        <dbReference type="ChEBI" id="CHEBI:35121"/>
        <dbReference type="ChEBI" id="CHEBI:57540"/>
        <dbReference type="ChEBI" id="CHEBI:57945"/>
        <dbReference type="EC" id="1.1.1.85"/>
    </reaction>
</comment>
<reference evidence="19 20" key="1">
    <citation type="submission" date="2021-03" db="EMBL/GenBank/DDBJ databases">
        <title>Complete genome of Polaribacter_sp.G4M1.</title>
        <authorList>
            <person name="Jeong S.W."/>
            <person name="Bae J.W."/>
        </authorList>
    </citation>
    <scope>NUCLEOTIDE SEQUENCE [LARGE SCALE GENOMIC DNA]</scope>
    <source>
        <strain evidence="19 20">G4M1</strain>
    </source>
</reference>
<dbReference type="PROSITE" id="PS00470">
    <property type="entry name" value="IDH_IMDH"/>
    <property type="match status" value="1"/>
</dbReference>
<keyword evidence="10 17" id="KW-0479">Metal-binding</keyword>
<evidence type="ECO:0000256" key="1">
    <source>
        <dbReference type="ARBA" id="ARBA00000624"/>
    </source>
</evidence>
<keyword evidence="8 17" id="KW-0432">Leucine biosynthesis</keyword>
<dbReference type="Gene3D" id="3.40.718.10">
    <property type="entry name" value="Isopropylmalate Dehydrogenase"/>
    <property type="match status" value="1"/>
</dbReference>